<reference evidence="1 2" key="1">
    <citation type="submission" date="2019-04" db="EMBL/GenBank/DDBJ databases">
        <authorList>
            <person name="Grouzdev D.S."/>
            <person name="Nazina T.N."/>
        </authorList>
    </citation>
    <scope>NUCLEOTIDE SEQUENCE [LARGE SCALE GENOMIC DNA]</scope>
    <source>
        <strain evidence="1 2">SHC 3-19</strain>
    </source>
</reference>
<keyword evidence="2" id="KW-1185">Reference proteome</keyword>
<dbReference type="RefSeq" id="WP_138349655.1">
    <property type="nucleotide sequence ID" value="NZ_SROY01000006.1"/>
</dbReference>
<sequence length="99" mass="10895">MNHTCPICHTPLPAAPRYPRYICNTCAARATSSDGRQLGFSNVDMSGGYEAYYTDTGAPYDSHDCWIDGIACHADEARFGGIVIECCKQPPAGYWDNRQ</sequence>
<dbReference type="Proteomes" id="UP000308508">
    <property type="component" value="Unassembled WGS sequence"/>
</dbReference>
<accession>A0A5R9PEF7</accession>
<proteinExistence type="predicted"/>
<dbReference type="EMBL" id="SROY01000006">
    <property type="protein sequence ID" value="TLX20970.1"/>
    <property type="molecule type" value="Genomic_DNA"/>
</dbReference>
<evidence type="ECO:0008006" key="3">
    <source>
        <dbReference type="Google" id="ProtNLM"/>
    </source>
</evidence>
<dbReference type="AlphaFoldDB" id="A0A5R9PEF7"/>
<organism evidence="1 2">
    <name type="scientific">Thermomonas fusca</name>
    <dbReference type="NCBI Taxonomy" id="215690"/>
    <lineage>
        <taxon>Bacteria</taxon>
        <taxon>Pseudomonadati</taxon>
        <taxon>Pseudomonadota</taxon>
        <taxon>Gammaproteobacteria</taxon>
        <taxon>Lysobacterales</taxon>
        <taxon>Lysobacteraceae</taxon>
        <taxon>Thermomonas</taxon>
    </lineage>
</organism>
<name>A0A5R9PEF7_9GAMM</name>
<comment type="caution">
    <text evidence="1">The sequence shown here is derived from an EMBL/GenBank/DDBJ whole genome shotgun (WGS) entry which is preliminary data.</text>
</comment>
<evidence type="ECO:0000313" key="1">
    <source>
        <dbReference type="EMBL" id="TLX20970.1"/>
    </source>
</evidence>
<protein>
    <recommendedName>
        <fullName evidence="3">ADP-ribosylglycohydrolase</fullName>
    </recommendedName>
</protein>
<evidence type="ECO:0000313" key="2">
    <source>
        <dbReference type="Proteomes" id="UP000308508"/>
    </source>
</evidence>
<gene>
    <name evidence="1" type="ORF">E5S66_12255</name>
</gene>